<name>A0ABP0MJR1_9DINO</name>
<reference evidence="1 2" key="1">
    <citation type="submission" date="2024-02" db="EMBL/GenBank/DDBJ databases">
        <authorList>
            <person name="Chen Y."/>
            <person name="Shah S."/>
            <person name="Dougan E. K."/>
            <person name="Thang M."/>
            <person name="Chan C."/>
        </authorList>
    </citation>
    <scope>NUCLEOTIDE SEQUENCE [LARGE SCALE GENOMIC DNA]</scope>
</reference>
<evidence type="ECO:0000313" key="1">
    <source>
        <dbReference type="EMBL" id="CAK9051721.1"/>
    </source>
</evidence>
<gene>
    <name evidence="1" type="ORF">SCF082_LOCUS28365</name>
</gene>
<sequence length="1077" mass="117126">MRLDSLHLNLLGNRCCTTTAFTKSQPLNLVDLVKHPTATDPQVTAIIPDRGFRVGGTNVTIVTSGLYWLPTLTCVFGYAPVSTVPVYNPEDPLNPRLTCMTPPCEKAMYLEGVAPNSSVDCFGFVTVQMTFNGRNMFGNLTYEYVKMPQVTYASPFPASGWSNDLTIALFGVNFQEPMWCRWGGLGESPATDVTPGFMRCTAPQLPVDMRPDNRTADSILSYFEISPNGQDWTRFKRAWLWYREPEVLSIVPNTTFRSYSPQGDFIVTGRYFRLLQPELVQCVWLYDKYLPPERVHATLLSPETLRCHPTMPAAASGINTDKLQPLGVNLEVSMSTQVDSASEQTVLAEERMELQASIEGNFPGPAVFPNICLVTGGCTLTLRGLRLWAEDPTYGSGNRTGTCDMGFLRSPAFRKRGGEEPKLDGAAGSAKLFVAVGDHLLEAVRGKERGMGDGGGDPNWATVRLPPTPHMALVPRAEPLRLTRNLQDYTPPDINIGFNPIPIGTYYRAELHNGTLQPCPQGHACPGIGVNQSELTYPGEAPIRCLPGTWMNATGYFECETCPEGVYCPRYAMIEPEHCETGYICWGRTEFDANLAICPAGALCVRPPYGKTPSSSTSRFPFVRRLSEELPEAGRRLRLATVPSTVEIQSCPAGYFCPPGSIAQMDPFTGEVIYVSPMACTRLGIVCAEGSFNPLSIDVIAQPGQYVAPDGSGVLPCPAPACSTCTAGTICPGFGSALPTLCFSEINSAEPSGTRVCPRSYCPPGVITLNTLAGLTDNGPAMDWVSRAVIFLGGHEYCEAMHPGHLLCGQHHHGTAQRVSARHNQPLPDTMIECEPCPPGTECPLDGTVVPTVCRPGSYREATPNGADPTKNVMCTPCPQGTWSEQGGITSVLDCRNCDERYVCPIEGTIRFATVDQPCAPGALPTDICYENSQGWDCPQGYGCGPATTSFTQYDYYCEAGFWCKVRTVPSETRNLLCPAGYYCKRETGESGGSGRKAFRCPSNRFCPEGTAAEDVRRDNQLLIVLENVQSLVQIVTQPDLTRGSMCRICAEDLDPGVFNLKECILAAESHHGRTSG</sequence>
<dbReference type="EMBL" id="CAXAMM010022281">
    <property type="protein sequence ID" value="CAK9051721.1"/>
    <property type="molecule type" value="Genomic_DNA"/>
</dbReference>
<evidence type="ECO:0000313" key="2">
    <source>
        <dbReference type="Proteomes" id="UP001642464"/>
    </source>
</evidence>
<organism evidence="1 2">
    <name type="scientific">Durusdinium trenchii</name>
    <dbReference type="NCBI Taxonomy" id="1381693"/>
    <lineage>
        <taxon>Eukaryota</taxon>
        <taxon>Sar</taxon>
        <taxon>Alveolata</taxon>
        <taxon>Dinophyceae</taxon>
        <taxon>Suessiales</taxon>
        <taxon>Symbiodiniaceae</taxon>
        <taxon>Durusdinium</taxon>
    </lineage>
</organism>
<dbReference type="InterPro" id="IPR013783">
    <property type="entry name" value="Ig-like_fold"/>
</dbReference>
<dbReference type="Proteomes" id="UP001642464">
    <property type="component" value="Unassembled WGS sequence"/>
</dbReference>
<keyword evidence="2" id="KW-1185">Reference proteome</keyword>
<dbReference type="InterPro" id="IPR009030">
    <property type="entry name" value="Growth_fac_rcpt_cys_sf"/>
</dbReference>
<comment type="caution">
    <text evidence="1">The sequence shown here is derived from an EMBL/GenBank/DDBJ whole genome shotgun (WGS) entry which is preliminary data.</text>
</comment>
<dbReference type="PANTHER" id="PTHR46104:SF1">
    <property type="entry name" value="GENE 9195-RELATED"/>
    <property type="match status" value="1"/>
</dbReference>
<dbReference type="Gene3D" id="2.60.40.10">
    <property type="entry name" value="Immunoglobulins"/>
    <property type="match status" value="1"/>
</dbReference>
<proteinExistence type="predicted"/>
<accession>A0ABP0MJR1</accession>
<dbReference type="PANTHER" id="PTHR46104">
    <property type="entry name" value="GENE 9195-RELATED-RELATED"/>
    <property type="match status" value="1"/>
</dbReference>
<dbReference type="SUPFAM" id="SSF57184">
    <property type="entry name" value="Growth factor receptor domain"/>
    <property type="match status" value="1"/>
</dbReference>
<dbReference type="CDD" id="cd00102">
    <property type="entry name" value="IPT"/>
    <property type="match status" value="1"/>
</dbReference>
<dbReference type="SMART" id="SM01411">
    <property type="entry name" value="Ephrin_rec_like"/>
    <property type="match status" value="3"/>
</dbReference>
<protein>
    <submittedName>
        <fullName evidence="1">Uncharacterized protein</fullName>
    </submittedName>
</protein>